<reference evidence="13 14" key="1">
    <citation type="submission" date="2006-02" db="EMBL/GenBank/DDBJ databases">
        <authorList>
            <person name="Moran M.A."/>
            <person name="Kjelleberg S."/>
            <person name="Egan S."/>
            <person name="Saunders N."/>
            <person name="Thomas T."/>
            <person name="Ferriera S."/>
            <person name="Johnson J."/>
            <person name="Kravitz S."/>
            <person name="Halpern A."/>
            <person name="Remington K."/>
            <person name="Beeson K."/>
            <person name="Tran B."/>
            <person name="Rogers Y.-H."/>
            <person name="Friedman R."/>
            <person name="Venter J.C."/>
        </authorList>
    </citation>
    <scope>NUCLEOTIDE SEQUENCE [LARGE SCALE GENOMIC DNA]</scope>
    <source>
        <strain evidence="13 14">D2</strain>
    </source>
</reference>
<accession>A4C454</accession>
<keyword evidence="5" id="KW-1003">Cell membrane</keyword>
<dbReference type="InterPro" id="IPR020846">
    <property type="entry name" value="MFS_dom"/>
</dbReference>
<dbReference type="InterPro" id="IPR050375">
    <property type="entry name" value="MFS_TsgA-like"/>
</dbReference>
<feature type="transmembrane region" description="Helical" evidence="11">
    <location>
        <begin position="119"/>
        <end position="137"/>
    </location>
</feature>
<evidence type="ECO:0000259" key="12">
    <source>
        <dbReference type="PROSITE" id="PS50850"/>
    </source>
</evidence>
<protein>
    <submittedName>
        <fullName evidence="13">Glucose/galactose transporter family protein</fullName>
    </submittedName>
</protein>
<comment type="function">
    <text evidence="1">Intake of glucose and galactose.</text>
</comment>
<dbReference type="GO" id="GO:0005886">
    <property type="term" value="C:plasma membrane"/>
    <property type="evidence" value="ECO:0007669"/>
    <property type="project" value="UniProtKB-SubCell"/>
</dbReference>
<gene>
    <name evidence="13" type="ORF">PTD2_02166</name>
</gene>
<evidence type="ECO:0000256" key="9">
    <source>
        <dbReference type="ARBA" id="ARBA00022989"/>
    </source>
</evidence>
<dbReference type="HOGENOM" id="CLU_028452_2_2_6"/>
<dbReference type="InterPro" id="IPR005964">
    <property type="entry name" value="Glc/Gal_transptr_bac"/>
</dbReference>
<feature type="transmembrane region" description="Helical" evidence="11">
    <location>
        <begin position="309"/>
        <end position="326"/>
    </location>
</feature>
<feature type="transmembrane region" description="Helical" evidence="11">
    <location>
        <begin position="418"/>
        <end position="439"/>
    </location>
</feature>
<dbReference type="PROSITE" id="PS50850">
    <property type="entry name" value="MFS"/>
    <property type="match status" value="1"/>
</dbReference>
<sequence length="449" mass="48455">MLLERSNKFIVIFTTGCVQSDKIVNGALNVSEVNLGQSYTATDHNNKNYLLPLTAMTTLFFLWGFITVLNDVLIPRLKDVFDLSYTEAMLIQFCFFGAYFIVSLPAGMLVRKIGYRKGVIAGLCIAAVGCCLFYPAALMHAYWLFLGALFILASGITVLQVSANPYVAALGPVETASSRLNLAQALNSLGTTIGPMVGAALFFGTAGALVDEAARADSVKIPYLLIAGALLTIAIVFAFLKLPELHQHHSDENSSEIEKPLINARHLVMGVLAIFCYVGAEVSIGSFLVNYFGETHIAGLEEHQAAKLISYYWGGAMVGRFVGAAVMRHVAPWKVLFFNSVMVISLLLVTINSSGSIAMYSVLAIGLFNSIMFPTIFTLSIEGLGAQTSKGSGWLCLAIVGGAIVPVLQGVIADAANIQISFLIPALCYVFILWFAFNVTKLKQVWEKS</sequence>
<feature type="transmembrane region" description="Helical" evidence="11">
    <location>
        <begin position="357"/>
        <end position="381"/>
    </location>
</feature>
<dbReference type="AlphaFoldDB" id="A4C454"/>
<keyword evidence="6" id="KW-0997">Cell inner membrane</keyword>
<dbReference type="CDD" id="cd17394">
    <property type="entry name" value="MFS_FucP_like"/>
    <property type="match status" value="1"/>
</dbReference>
<keyword evidence="10 11" id="KW-0472">Membrane</keyword>
<dbReference type="Gene3D" id="1.20.1250.20">
    <property type="entry name" value="MFS general substrate transporter like domains"/>
    <property type="match status" value="2"/>
</dbReference>
<evidence type="ECO:0000256" key="10">
    <source>
        <dbReference type="ARBA" id="ARBA00023136"/>
    </source>
</evidence>
<feature type="transmembrane region" description="Helical" evidence="11">
    <location>
        <begin position="143"/>
        <end position="167"/>
    </location>
</feature>
<evidence type="ECO:0000256" key="11">
    <source>
        <dbReference type="SAM" id="Phobius"/>
    </source>
</evidence>
<comment type="caution">
    <text evidence="13">The sequence shown here is derived from an EMBL/GenBank/DDBJ whole genome shotgun (WGS) entry which is preliminary data.</text>
</comment>
<feature type="domain" description="Major facilitator superfamily (MFS) profile" evidence="12">
    <location>
        <begin position="52"/>
        <end position="444"/>
    </location>
</feature>
<dbReference type="InterPro" id="IPR011701">
    <property type="entry name" value="MFS"/>
</dbReference>
<evidence type="ECO:0000256" key="2">
    <source>
        <dbReference type="ARBA" id="ARBA00004429"/>
    </source>
</evidence>
<evidence type="ECO:0000256" key="1">
    <source>
        <dbReference type="ARBA" id="ARBA00003321"/>
    </source>
</evidence>
<keyword evidence="4" id="KW-0813">Transport</keyword>
<dbReference type="eggNOG" id="COG0738">
    <property type="taxonomic scope" value="Bacteria"/>
</dbReference>
<comment type="subcellular location">
    <subcellularLocation>
        <location evidence="2">Cell inner membrane</location>
        <topology evidence="2">Multi-pass membrane protein</topology>
    </subcellularLocation>
</comment>
<evidence type="ECO:0000256" key="5">
    <source>
        <dbReference type="ARBA" id="ARBA00022475"/>
    </source>
</evidence>
<comment type="similarity">
    <text evidence="3">Belongs to the major facilitator superfamily. FHS transporter (TC 2.A.1.7) family.</text>
</comment>
<evidence type="ECO:0000256" key="4">
    <source>
        <dbReference type="ARBA" id="ARBA00022448"/>
    </source>
</evidence>
<organism evidence="13 14">
    <name type="scientific">Pseudoalteromonas tunicata D2</name>
    <dbReference type="NCBI Taxonomy" id="87626"/>
    <lineage>
        <taxon>Bacteria</taxon>
        <taxon>Pseudomonadati</taxon>
        <taxon>Pseudomonadota</taxon>
        <taxon>Gammaproteobacteria</taxon>
        <taxon>Alteromonadales</taxon>
        <taxon>Pseudoalteromonadaceae</taxon>
        <taxon>Pseudoalteromonas</taxon>
    </lineage>
</organism>
<evidence type="ECO:0000256" key="8">
    <source>
        <dbReference type="ARBA" id="ARBA00022692"/>
    </source>
</evidence>
<feature type="transmembrane region" description="Helical" evidence="11">
    <location>
        <begin position="393"/>
        <end position="412"/>
    </location>
</feature>
<feature type="transmembrane region" description="Helical" evidence="11">
    <location>
        <begin position="333"/>
        <end position="351"/>
    </location>
</feature>
<feature type="transmembrane region" description="Helical" evidence="11">
    <location>
        <begin position="188"/>
        <end position="209"/>
    </location>
</feature>
<dbReference type="PANTHER" id="PTHR43702">
    <property type="entry name" value="L-FUCOSE-PROTON SYMPORTER"/>
    <property type="match status" value="1"/>
</dbReference>
<dbReference type="EMBL" id="AAOH01000001">
    <property type="protein sequence ID" value="EAR30336.1"/>
    <property type="molecule type" value="Genomic_DNA"/>
</dbReference>
<dbReference type="Pfam" id="PF07690">
    <property type="entry name" value="MFS_1"/>
    <property type="match status" value="1"/>
</dbReference>
<evidence type="ECO:0000256" key="3">
    <source>
        <dbReference type="ARBA" id="ARBA00009120"/>
    </source>
</evidence>
<keyword evidence="8 11" id="KW-0812">Transmembrane</keyword>
<dbReference type="GO" id="GO:0005354">
    <property type="term" value="F:galactose transmembrane transporter activity"/>
    <property type="evidence" value="ECO:0007669"/>
    <property type="project" value="InterPro"/>
</dbReference>
<keyword evidence="14" id="KW-1185">Reference proteome</keyword>
<dbReference type="STRING" id="87626.PTD2_02166"/>
<feature type="transmembrane region" description="Helical" evidence="11">
    <location>
        <begin position="221"/>
        <end position="240"/>
    </location>
</feature>
<dbReference type="GO" id="GO:0055056">
    <property type="term" value="F:D-glucose transmembrane transporter activity"/>
    <property type="evidence" value="ECO:0007669"/>
    <property type="project" value="InterPro"/>
</dbReference>
<name>A4C454_9GAMM</name>
<keyword evidence="7" id="KW-0762">Sugar transport</keyword>
<evidence type="ECO:0000256" key="7">
    <source>
        <dbReference type="ARBA" id="ARBA00022597"/>
    </source>
</evidence>
<dbReference type="PANTHER" id="PTHR43702:SF3">
    <property type="entry name" value="PROTEIN TSGA"/>
    <property type="match status" value="1"/>
</dbReference>
<dbReference type="SUPFAM" id="SSF103473">
    <property type="entry name" value="MFS general substrate transporter"/>
    <property type="match status" value="1"/>
</dbReference>
<dbReference type="InterPro" id="IPR036259">
    <property type="entry name" value="MFS_trans_sf"/>
</dbReference>
<keyword evidence="9 11" id="KW-1133">Transmembrane helix</keyword>
<proteinExistence type="inferred from homology"/>
<evidence type="ECO:0000256" key="6">
    <source>
        <dbReference type="ARBA" id="ARBA00022519"/>
    </source>
</evidence>
<dbReference type="GO" id="GO:1904659">
    <property type="term" value="P:D-glucose transmembrane transport"/>
    <property type="evidence" value="ECO:0007669"/>
    <property type="project" value="InterPro"/>
</dbReference>
<feature type="transmembrane region" description="Helical" evidence="11">
    <location>
        <begin position="267"/>
        <end position="289"/>
    </location>
</feature>
<evidence type="ECO:0000313" key="13">
    <source>
        <dbReference type="EMBL" id="EAR30336.1"/>
    </source>
</evidence>
<evidence type="ECO:0000313" key="14">
    <source>
        <dbReference type="Proteomes" id="UP000006201"/>
    </source>
</evidence>
<dbReference type="NCBIfam" id="TIGR01272">
    <property type="entry name" value="gluP"/>
    <property type="match status" value="1"/>
</dbReference>
<dbReference type="Proteomes" id="UP000006201">
    <property type="component" value="Unassembled WGS sequence"/>
</dbReference>
<feature type="transmembrane region" description="Helical" evidence="11">
    <location>
        <begin position="89"/>
        <end position="110"/>
    </location>
</feature>
<feature type="transmembrane region" description="Helical" evidence="11">
    <location>
        <begin position="49"/>
        <end position="69"/>
    </location>
</feature>